<dbReference type="PROSITE" id="PS50126">
    <property type="entry name" value="S1"/>
    <property type="match status" value="1"/>
</dbReference>
<feature type="region of interest" description="Disordered" evidence="17">
    <location>
        <begin position="1050"/>
        <end position="1095"/>
    </location>
</feature>
<evidence type="ECO:0000256" key="14">
    <source>
        <dbReference type="ARBA" id="ARBA00022884"/>
    </source>
</evidence>
<keyword evidence="8 16" id="KW-0479">Metal-binding</keyword>
<evidence type="ECO:0000256" key="5">
    <source>
        <dbReference type="ARBA" id="ARBA00022552"/>
    </source>
</evidence>
<comment type="similarity">
    <text evidence="16">Belongs to the RNase E/G family. RNase E subfamily.</text>
</comment>
<evidence type="ECO:0000256" key="12">
    <source>
        <dbReference type="ARBA" id="ARBA00022833"/>
    </source>
</evidence>
<feature type="compositionally biased region" description="Basic and acidic residues" evidence="17">
    <location>
        <begin position="655"/>
        <end position="695"/>
    </location>
</feature>
<dbReference type="SUPFAM" id="SSF50249">
    <property type="entry name" value="Nucleic acid-binding proteins"/>
    <property type="match status" value="1"/>
</dbReference>
<feature type="compositionally biased region" description="Basic and acidic residues" evidence="17">
    <location>
        <begin position="608"/>
        <end position="625"/>
    </location>
</feature>
<evidence type="ECO:0000256" key="4">
    <source>
        <dbReference type="ARBA" id="ARBA00022519"/>
    </source>
</evidence>
<protein>
    <recommendedName>
        <fullName evidence="16">Ribonuclease E</fullName>
        <shortName evidence="16">RNase E</shortName>
        <ecNumber evidence="16">3.1.26.12</ecNumber>
    </recommendedName>
</protein>
<dbReference type="GO" id="GO:0000287">
    <property type="term" value="F:magnesium ion binding"/>
    <property type="evidence" value="ECO:0007669"/>
    <property type="project" value="UniProtKB-UniRule"/>
</dbReference>
<keyword evidence="10 16" id="KW-0255">Endonuclease</keyword>
<dbReference type="PANTHER" id="PTHR30001:SF1">
    <property type="entry name" value="RIBONUCLEASE E_G-LIKE PROTEIN, CHLOROPLASTIC"/>
    <property type="match status" value="1"/>
</dbReference>
<dbReference type="Pfam" id="PF10150">
    <property type="entry name" value="RNase_E_G"/>
    <property type="match status" value="1"/>
</dbReference>
<dbReference type="InterPro" id="IPR003029">
    <property type="entry name" value="S1_domain"/>
</dbReference>
<dbReference type="GO" id="GO:0008995">
    <property type="term" value="F:ribonuclease E activity"/>
    <property type="evidence" value="ECO:0007669"/>
    <property type="project" value="UniProtKB-EC"/>
</dbReference>
<evidence type="ECO:0000256" key="8">
    <source>
        <dbReference type="ARBA" id="ARBA00022723"/>
    </source>
</evidence>
<feature type="domain" description="S1 motif" evidence="18">
    <location>
        <begin position="39"/>
        <end position="119"/>
    </location>
</feature>
<feature type="compositionally biased region" description="Basic and acidic residues" evidence="17">
    <location>
        <begin position="825"/>
        <end position="837"/>
    </location>
</feature>
<feature type="compositionally biased region" description="Low complexity" evidence="17">
    <location>
        <begin position="626"/>
        <end position="639"/>
    </location>
</feature>
<keyword evidence="16" id="KW-0820">tRNA-binding</keyword>
<keyword evidence="11 16" id="KW-0378">Hydrolase</keyword>
<feature type="region of interest" description="Required for zinc-mediated homotetramerization and catalytic activity" evidence="16">
    <location>
        <begin position="403"/>
        <end position="406"/>
    </location>
</feature>
<evidence type="ECO:0000256" key="2">
    <source>
        <dbReference type="ARBA" id="ARBA00022475"/>
    </source>
</evidence>
<dbReference type="Pfam" id="PF20833">
    <property type="entry name" value="RNase_E_G_Thio"/>
    <property type="match status" value="1"/>
</dbReference>
<dbReference type="GO" id="GO:0008270">
    <property type="term" value="F:zinc ion binding"/>
    <property type="evidence" value="ECO:0007669"/>
    <property type="project" value="UniProtKB-UniRule"/>
</dbReference>
<dbReference type="GO" id="GO:0006402">
    <property type="term" value="P:mRNA catabolic process"/>
    <property type="evidence" value="ECO:0007669"/>
    <property type="project" value="UniProtKB-UniRule"/>
</dbReference>
<comment type="cofactor">
    <cofactor evidence="16">
        <name>Zn(2+)</name>
        <dbReference type="ChEBI" id="CHEBI:29105"/>
    </cofactor>
    <text evidence="16">Binds 2 Zn(2+) ions per homotetramer.</text>
</comment>
<dbReference type="InterPro" id="IPR004659">
    <property type="entry name" value="RNase_E/G"/>
</dbReference>
<keyword evidence="15 16" id="KW-0472">Membrane</keyword>
<gene>
    <name evidence="16 19" type="primary">rne</name>
    <name evidence="19" type="ORF">PAND9192_02480</name>
</gene>
<feature type="compositionally biased region" description="Basic and acidic residues" evidence="17">
    <location>
        <begin position="640"/>
        <end position="649"/>
    </location>
</feature>
<dbReference type="InterPro" id="IPR028878">
    <property type="entry name" value="RNase_E"/>
</dbReference>
<keyword evidence="13 16" id="KW-0460">Magnesium</keyword>
<dbReference type="EC" id="3.1.26.12" evidence="16"/>
<dbReference type="InterPro" id="IPR012340">
    <property type="entry name" value="NA-bd_OB-fold"/>
</dbReference>
<keyword evidence="7 16" id="KW-0540">Nuclease</keyword>
<comment type="subunit">
    <text evidence="16">Component of the RNA degradosome, which is a multiprotein complex involved in RNA processing and mRNA degradation. Within the RNA degradosome, RNase E assembles into a homotetramer formed by a dimer of dimers.</text>
</comment>
<dbReference type="FunFam" id="3.40.1260.20:FF:000002">
    <property type="entry name" value="Ribonuclease E"/>
    <property type="match status" value="1"/>
</dbReference>
<dbReference type="GO" id="GO:0019843">
    <property type="term" value="F:rRNA binding"/>
    <property type="evidence" value="ECO:0007669"/>
    <property type="project" value="UniProtKB-KW"/>
</dbReference>
<dbReference type="GO" id="GO:0009898">
    <property type="term" value="C:cytoplasmic side of plasma membrane"/>
    <property type="evidence" value="ECO:0007669"/>
    <property type="project" value="UniProtKB-UniRule"/>
</dbReference>
<dbReference type="GO" id="GO:0008033">
    <property type="term" value="P:tRNA processing"/>
    <property type="evidence" value="ECO:0007669"/>
    <property type="project" value="UniProtKB-UniRule"/>
</dbReference>
<feature type="binding site" evidence="16">
    <location>
        <position position="302"/>
    </location>
    <ligand>
        <name>Mg(2+)</name>
        <dbReference type="ChEBI" id="CHEBI:18420"/>
        <note>catalytic</note>
    </ligand>
</feature>
<dbReference type="Gene3D" id="2.40.50.140">
    <property type="entry name" value="Nucleic acid-binding proteins"/>
    <property type="match status" value="1"/>
</dbReference>
<dbReference type="SMART" id="SM00316">
    <property type="entry name" value="S1"/>
    <property type="match status" value="1"/>
</dbReference>
<feature type="compositionally biased region" description="Basic residues" evidence="17">
    <location>
        <begin position="804"/>
        <end position="824"/>
    </location>
</feature>
<dbReference type="Proteomes" id="UP000195719">
    <property type="component" value="Unassembled WGS sequence"/>
</dbReference>
<comment type="catalytic activity">
    <reaction evidence="16">
        <text>Endonucleolytic cleavage of single-stranded RNA in A- and U-rich regions.</text>
        <dbReference type="EC" id="3.1.26.12"/>
    </reaction>
</comment>
<evidence type="ECO:0000313" key="19">
    <source>
        <dbReference type="EMBL" id="SMY36151.1"/>
    </source>
</evidence>
<dbReference type="NCBIfam" id="NF008074">
    <property type="entry name" value="PRK10811.1"/>
    <property type="match status" value="1"/>
</dbReference>
<dbReference type="GO" id="GO:0000049">
    <property type="term" value="F:tRNA binding"/>
    <property type="evidence" value="ECO:0007669"/>
    <property type="project" value="UniProtKB-KW"/>
</dbReference>
<keyword evidence="20" id="KW-1185">Reference proteome</keyword>
<evidence type="ECO:0000256" key="16">
    <source>
        <dbReference type="HAMAP-Rule" id="MF_00970"/>
    </source>
</evidence>
<dbReference type="AlphaFoldDB" id="A0A1Y6MLR0"/>
<evidence type="ECO:0000256" key="17">
    <source>
        <dbReference type="SAM" id="MobiDB-lite"/>
    </source>
</evidence>
<dbReference type="Gene3D" id="3.40.1260.20">
    <property type="entry name" value="Ribonuclease E, catalytic domain"/>
    <property type="match status" value="1"/>
</dbReference>
<evidence type="ECO:0000256" key="13">
    <source>
        <dbReference type="ARBA" id="ARBA00022842"/>
    </source>
</evidence>
<accession>A0A1Y6MLR0</accession>
<evidence type="ECO:0000313" key="20">
    <source>
        <dbReference type="Proteomes" id="UP000195719"/>
    </source>
</evidence>
<sequence length="1095" mass="121869">MKRMLINATQKEELRVALVDGQKLFDLDIESPGHESKKANIYKGRITRIEPSLEAAFVDYGAERHGFLPLKEVAKDYFPSNYSYQGRPNIKEVLKEGQEVIVQVDKEERGNKGAALTTFISLAGSYLVLMPNNPRAGGISRRIEGEERTQLKAALSTLELPHGMGLIVRTAGVGKSGEELEWDLNVLLNHWSAVKEAAESQAAPFLIHQESNVIARAIRDYLRRDIGEILIDSPQVFDRARDHIKLIRPDFLSRIKRYEGEVPLFSHYQIESQIDSAFQREVRLPSGGSVVIDPTEALTSIDINSARATKGGDIEETALQTNLEAADEIARQLRLRDLGGLVVIDFIDMTPVRHQREVENRLREAVRVDRARVQIGRISRFGLLEMSRQRLSPSLAEASHHVCPRCTGTGVVRDNESLSLSILRLIEEEALKDNSSQVVAIVPVPVASYLLNEKRPAVQHIEKYHNVRVVIVPNADMETPHFEVLRIREGEEQDTLSYHLPSTIEALKEAEAIESPQQERTAKKREEPVLHGFAAPKQPAPVATTPEVQSVAKPQAIIAQAPSIFSRIFAAISSFFNNKTEQPVVKQEVEAPVKEQTNTNNRRNNNNRRPDNRRNDRQGNRDNTRRNNNQESAQDNNAEQQDRNNEQRQPRRRNDRNERTDKNRQPQERPAKQQRQPRSEEAKEQQRQSRKEEIQAQKQQRQQPEEVKAKTNNTVEAEEKTVKAKQRRQRRQLQKKIRITDNNVETTVVEQAVVETNAITALTAPSPLMEMGTTIAKEAQTTTVQDQTVIDEQAENNEQDNNQRRNRRSPRHLRASGQRRRRIRDTRVEKQDYEQHEDPSCYNVADAVEHAVVEAADTISDMVNVVSIVEKPKALRQTSGVATPEMAMGKVWSRIKPTIEVPVADVVTEQAHQPAIAQALPEVVSQPTLGGVAMPELAMGKAFPLRAAAVIETPVVETPVVETPVVEAPVVEAPVVETPVVEAPVVEAPVVEAPVVEAPVVETPVVEAPVVEAPVVNTASAPMTKIVTEAMAVTATSPRGFHAVAAMTKAPAPTETAASVKVEAAPLREATTTRSAGSQTATNTAAAPMTKPSFD</sequence>
<dbReference type="PANTHER" id="PTHR30001">
    <property type="entry name" value="RIBONUCLEASE"/>
    <property type="match status" value="1"/>
</dbReference>
<name>A0A1Y6MLR0_9GAMM</name>
<keyword evidence="2 16" id="KW-1003">Cell membrane</keyword>
<reference evidence="20" key="1">
    <citation type="submission" date="2017-06" db="EMBL/GenBank/DDBJ databases">
        <authorList>
            <person name="Rodrigo-Torres L."/>
            <person name="Arahal R.D."/>
            <person name="Lucena T."/>
        </authorList>
    </citation>
    <scope>NUCLEOTIDE SEQUENCE [LARGE SCALE GENOMIC DNA]</scope>
    <source>
        <strain evidence="20">CECT 9192</strain>
    </source>
</reference>
<evidence type="ECO:0000256" key="6">
    <source>
        <dbReference type="ARBA" id="ARBA00022694"/>
    </source>
</evidence>
<keyword evidence="9 16" id="KW-0699">rRNA-binding</keyword>
<evidence type="ECO:0000256" key="7">
    <source>
        <dbReference type="ARBA" id="ARBA00022722"/>
    </source>
</evidence>
<feature type="binding site" evidence="16">
    <location>
        <position position="403"/>
    </location>
    <ligand>
        <name>Zn(2+)</name>
        <dbReference type="ChEBI" id="CHEBI:29105"/>
        <note>ligand shared between dimeric partners</note>
    </ligand>
</feature>
<evidence type="ECO:0000256" key="1">
    <source>
        <dbReference type="ARBA" id="ARBA00005663"/>
    </source>
</evidence>
<dbReference type="InterPro" id="IPR019307">
    <property type="entry name" value="RNA-bd_AU-1/RNase_E/G"/>
</dbReference>
<comment type="function">
    <text evidence="16">Endoribonuclease that plays a central role in RNA processing and decay. Required for the maturation of 5S and 16S rRNAs and the majority of tRNAs. Also involved in the degradation of most mRNAs.</text>
</comment>
<comment type="cofactor">
    <cofactor evidence="16">
        <name>Mg(2+)</name>
        <dbReference type="ChEBI" id="CHEBI:18420"/>
    </cofactor>
    <text evidence="16">Binds 1 Mg(2+) ion per subunit.</text>
</comment>
<keyword evidence="3 16" id="KW-0963">Cytoplasm</keyword>
<keyword evidence="12 16" id="KW-0862">Zinc</keyword>
<evidence type="ECO:0000256" key="10">
    <source>
        <dbReference type="ARBA" id="ARBA00022759"/>
    </source>
</evidence>
<comment type="subcellular location">
    <subcellularLocation>
        <location evidence="16">Cytoplasm</location>
    </subcellularLocation>
    <subcellularLocation>
        <location evidence="16">Cell inner membrane</location>
        <topology evidence="16">Peripheral membrane protein</topology>
        <orientation evidence="16">Cytoplasmic side</orientation>
    </subcellularLocation>
</comment>
<evidence type="ECO:0000259" key="18">
    <source>
        <dbReference type="PROSITE" id="PS50126"/>
    </source>
</evidence>
<keyword evidence="14 16" id="KW-0694">RNA-binding</keyword>
<proteinExistence type="inferred from homology"/>
<dbReference type="FunFam" id="2.40.50.140:FF:000040">
    <property type="entry name" value="Ribonuclease E"/>
    <property type="match status" value="1"/>
</dbReference>
<dbReference type="CDD" id="cd04453">
    <property type="entry name" value="S1_RNase_E"/>
    <property type="match status" value="1"/>
</dbReference>
<dbReference type="GO" id="GO:0006364">
    <property type="term" value="P:rRNA processing"/>
    <property type="evidence" value="ECO:0007669"/>
    <property type="project" value="UniProtKB-UniRule"/>
</dbReference>
<evidence type="ECO:0000256" key="11">
    <source>
        <dbReference type="ARBA" id="ARBA00022801"/>
    </source>
</evidence>
<dbReference type="GO" id="GO:0005737">
    <property type="term" value="C:cytoplasm"/>
    <property type="evidence" value="ECO:0007669"/>
    <property type="project" value="UniProtKB-SubCell"/>
</dbReference>
<organism evidence="19 20">
    <name type="scientific">Photobacterium andalusiense</name>
    <dbReference type="NCBI Taxonomy" id="2204296"/>
    <lineage>
        <taxon>Bacteria</taxon>
        <taxon>Pseudomonadati</taxon>
        <taxon>Pseudomonadota</taxon>
        <taxon>Gammaproteobacteria</taxon>
        <taxon>Vibrionales</taxon>
        <taxon>Vibrionaceae</taxon>
        <taxon>Photobacterium</taxon>
    </lineage>
</organism>
<feature type="binding site" evidence="16">
    <location>
        <position position="345"/>
    </location>
    <ligand>
        <name>Mg(2+)</name>
        <dbReference type="ChEBI" id="CHEBI:18420"/>
        <note>catalytic</note>
    </ligand>
</feature>
<dbReference type="RefSeq" id="WP_087854047.1">
    <property type="nucleotide sequence ID" value="NZ_FYAJ01000004.1"/>
</dbReference>
<evidence type="ECO:0000256" key="3">
    <source>
        <dbReference type="ARBA" id="ARBA00022490"/>
    </source>
</evidence>
<feature type="compositionally biased region" description="Polar residues" evidence="17">
    <location>
        <begin position="1070"/>
        <end position="1085"/>
    </location>
</feature>
<feature type="binding site" evidence="16">
    <location>
        <position position="406"/>
    </location>
    <ligand>
        <name>Zn(2+)</name>
        <dbReference type="ChEBI" id="CHEBI:29105"/>
        <note>ligand shared between dimeric partners</note>
    </ligand>
</feature>
<dbReference type="HAMAP" id="MF_00970">
    <property type="entry name" value="RNase_E"/>
    <property type="match status" value="1"/>
</dbReference>
<dbReference type="InterPro" id="IPR048583">
    <property type="entry name" value="RNase_E_G_thioredoxin-like"/>
</dbReference>
<feature type="compositionally biased region" description="Basic residues" evidence="17">
    <location>
        <begin position="723"/>
        <end position="734"/>
    </location>
</feature>
<dbReference type="EMBL" id="FYAJ01000004">
    <property type="protein sequence ID" value="SMY36151.1"/>
    <property type="molecule type" value="Genomic_DNA"/>
</dbReference>
<comment type="similarity">
    <text evidence="1">Belongs to the RNase E/G family. RNase G subfamily.</text>
</comment>
<keyword evidence="4 16" id="KW-0997">Cell inner membrane</keyword>
<keyword evidence="6 16" id="KW-0819">tRNA processing</keyword>
<keyword evidence="5 16" id="KW-0698">rRNA processing</keyword>
<dbReference type="Pfam" id="PF00575">
    <property type="entry name" value="S1"/>
    <property type="match status" value="1"/>
</dbReference>
<evidence type="ECO:0000256" key="9">
    <source>
        <dbReference type="ARBA" id="ARBA00022730"/>
    </source>
</evidence>
<feature type="region of interest" description="Disordered" evidence="17">
    <location>
        <begin position="791"/>
        <end position="837"/>
    </location>
</feature>
<feature type="region of interest" description="Disordered" evidence="17">
    <location>
        <begin position="583"/>
        <end position="734"/>
    </location>
</feature>
<evidence type="ECO:0000256" key="15">
    <source>
        <dbReference type="ARBA" id="ARBA00023136"/>
    </source>
</evidence>
<dbReference type="NCBIfam" id="TIGR00757">
    <property type="entry name" value="RNaseEG"/>
    <property type="match status" value="1"/>
</dbReference>